<organism evidence="4 5">
    <name type="scientific">Pichia kluyveri</name>
    <name type="common">Yeast</name>
    <dbReference type="NCBI Taxonomy" id="36015"/>
    <lineage>
        <taxon>Eukaryota</taxon>
        <taxon>Fungi</taxon>
        <taxon>Dikarya</taxon>
        <taxon>Ascomycota</taxon>
        <taxon>Saccharomycotina</taxon>
        <taxon>Pichiomycetes</taxon>
        <taxon>Pichiales</taxon>
        <taxon>Pichiaceae</taxon>
        <taxon>Pichia</taxon>
    </lineage>
</organism>
<gene>
    <name evidence="4" type="ORF">DAPK24_026780</name>
</gene>
<proteinExistence type="predicted"/>
<dbReference type="GO" id="GO:0016020">
    <property type="term" value="C:membrane"/>
    <property type="evidence" value="ECO:0007669"/>
    <property type="project" value="InterPro"/>
</dbReference>
<dbReference type="AlphaFoldDB" id="A0AAV5R4I6"/>
<feature type="domain" description="V-SNARE coiled-coil homology" evidence="3">
    <location>
        <begin position="173"/>
        <end position="233"/>
    </location>
</feature>
<dbReference type="Proteomes" id="UP001378960">
    <property type="component" value="Unassembled WGS sequence"/>
</dbReference>
<accession>A0AAV5R4I6</accession>
<dbReference type="CDD" id="cd15843">
    <property type="entry name" value="R-SNARE"/>
    <property type="match status" value="1"/>
</dbReference>
<dbReference type="GO" id="GO:0016192">
    <property type="term" value="P:vesicle-mediated transport"/>
    <property type="evidence" value="ECO:0007669"/>
    <property type="project" value="InterPro"/>
</dbReference>
<name>A0AAV5R4I6_PICKL</name>
<evidence type="ECO:0000313" key="5">
    <source>
        <dbReference type="Proteomes" id="UP001378960"/>
    </source>
</evidence>
<protein>
    <submittedName>
        <fullName evidence="4">Nyv1 protein</fullName>
    </submittedName>
</protein>
<comment type="caution">
    <text evidence="4">The sequence shown here is derived from an EMBL/GenBank/DDBJ whole genome shotgun (WGS) entry which is preliminary data.</text>
</comment>
<evidence type="ECO:0000313" key="4">
    <source>
        <dbReference type="EMBL" id="GMM46103.1"/>
    </source>
</evidence>
<dbReference type="InterPro" id="IPR016444">
    <property type="entry name" value="Synaptobrevin/VAMP"/>
</dbReference>
<evidence type="ECO:0000256" key="2">
    <source>
        <dbReference type="SAM" id="Phobius"/>
    </source>
</evidence>
<keyword evidence="2" id="KW-1133">Transmembrane helix</keyword>
<dbReference type="PANTHER" id="PTHR45701">
    <property type="entry name" value="SYNAPTOBREVIN FAMILY MEMBER"/>
    <property type="match status" value="1"/>
</dbReference>
<keyword evidence="5" id="KW-1185">Reference proteome</keyword>
<dbReference type="Pfam" id="PF00957">
    <property type="entry name" value="Synaptobrevin"/>
    <property type="match status" value="1"/>
</dbReference>
<dbReference type="Gene3D" id="1.20.5.110">
    <property type="match status" value="1"/>
</dbReference>
<dbReference type="SUPFAM" id="SSF58038">
    <property type="entry name" value="SNARE fusion complex"/>
    <property type="match status" value="1"/>
</dbReference>
<keyword evidence="2" id="KW-0472">Membrane</keyword>
<reference evidence="4 5" key="1">
    <citation type="journal article" date="2023" name="Elife">
        <title>Identification of key yeast species and microbe-microbe interactions impacting larval growth of Drosophila in the wild.</title>
        <authorList>
            <person name="Mure A."/>
            <person name="Sugiura Y."/>
            <person name="Maeda R."/>
            <person name="Honda K."/>
            <person name="Sakurai N."/>
            <person name="Takahashi Y."/>
            <person name="Watada M."/>
            <person name="Katoh T."/>
            <person name="Gotoh A."/>
            <person name="Gotoh Y."/>
            <person name="Taniguchi I."/>
            <person name="Nakamura K."/>
            <person name="Hayashi T."/>
            <person name="Katayama T."/>
            <person name="Uemura T."/>
            <person name="Hattori Y."/>
        </authorList>
    </citation>
    <scope>NUCLEOTIDE SEQUENCE [LARGE SCALE GENOMIC DNA]</scope>
    <source>
        <strain evidence="4 5">PK-24</strain>
    </source>
</reference>
<evidence type="ECO:0000259" key="3">
    <source>
        <dbReference type="PROSITE" id="PS50892"/>
    </source>
</evidence>
<dbReference type="PROSITE" id="PS50892">
    <property type="entry name" value="V_SNARE"/>
    <property type="match status" value="1"/>
</dbReference>
<dbReference type="InterPro" id="IPR001388">
    <property type="entry name" value="Synaptobrevin-like"/>
</dbReference>
<dbReference type="EMBL" id="BTGB01000003">
    <property type="protein sequence ID" value="GMM46103.1"/>
    <property type="molecule type" value="Genomic_DNA"/>
</dbReference>
<dbReference type="PRINTS" id="PR00219">
    <property type="entry name" value="SYNAPTOBREVN"/>
</dbReference>
<sequence>MSDEPLVNNNDNNDINGNNINDNVPFDETVNIIYCCLSINSTTIYSYDNNNMNMNKNDVNYVEIISQKLGEINEIQENRIDHINLSKNLRINNKDINLEIYYKKILMENSDLITIVILCSNKLLSSFVNNLLEKLSNEYINEYYNFNKRFEFKIRLKEIIIQEEGKLIQLVQNYGSVEDEISQVREIMNDNIDKILIRGDNLDSLINKTSNLNTNSNSFRRRTIKIKRNMMFENMKLLIIIIIIIIIVLSVIFIGAKWY</sequence>
<feature type="transmembrane region" description="Helical" evidence="2">
    <location>
        <begin position="237"/>
        <end position="256"/>
    </location>
</feature>
<keyword evidence="2" id="KW-0812">Transmembrane</keyword>
<keyword evidence="1" id="KW-0175">Coiled coil</keyword>
<evidence type="ECO:0000256" key="1">
    <source>
        <dbReference type="PROSITE-ProRule" id="PRU00290"/>
    </source>
</evidence>
<dbReference type="InterPro" id="IPR042855">
    <property type="entry name" value="V_SNARE_CC"/>
</dbReference>